<dbReference type="Pfam" id="PF07690">
    <property type="entry name" value="MFS_1"/>
    <property type="match status" value="1"/>
</dbReference>
<feature type="transmembrane region" description="Helical" evidence="6">
    <location>
        <begin position="309"/>
        <end position="330"/>
    </location>
</feature>
<dbReference type="SUPFAM" id="SSF103473">
    <property type="entry name" value="MFS general substrate transporter"/>
    <property type="match status" value="1"/>
</dbReference>
<dbReference type="AlphaFoldDB" id="A0A1M6F4V3"/>
<evidence type="ECO:0000313" key="9">
    <source>
        <dbReference type="Proteomes" id="UP000184241"/>
    </source>
</evidence>
<comment type="subcellular location">
    <subcellularLocation>
        <location evidence="1">Cell membrane</location>
        <topology evidence="1">Multi-pass membrane protein</topology>
    </subcellularLocation>
</comment>
<dbReference type="GO" id="GO:0005886">
    <property type="term" value="C:plasma membrane"/>
    <property type="evidence" value="ECO:0007669"/>
    <property type="project" value="UniProtKB-SubCell"/>
</dbReference>
<evidence type="ECO:0000256" key="5">
    <source>
        <dbReference type="ARBA" id="ARBA00023136"/>
    </source>
</evidence>
<organism evidence="8 9">
    <name type="scientific">Clostridium intestinale DSM 6191</name>
    <dbReference type="NCBI Taxonomy" id="1121320"/>
    <lineage>
        <taxon>Bacteria</taxon>
        <taxon>Bacillati</taxon>
        <taxon>Bacillota</taxon>
        <taxon>Clostridia</taxon>
        <taxon>Eubacteriales</taxon>
        <taxon>Clostridiaceae</taxon>
        <taxon>Clostridium</taxon>
    </lineage>
</organism>
<feature type="transmembrane region" description="Helical" evidence="6">
    <location>
        <begin position="285"/>
        <end position="303"/>
    </location>
</feature>
<feature type="domain" description="Major facilitator superfamily (MFS) profile" evidence="7">
    <location>
        <begin position="16"/>
        <end position="397"/>
    </location>
</feature>
<dbReference type="InterPro" id="IPR052714">
    <property type="entry name" value="MFS_Exporter"/>
</dbReference>
<dbReference type="PANTHER" id="PTHR23531:SF1">
    <property type="entry name" value="QUINOLENE RESISTANCE PROTEIN NORA"/>
    <property type="match status" value="1"/>
</dbReference>
<evidence type="ECO:0000256" key="4">
    <source>
        <dbReference type="ARBA" id="ARBA00022989"/>
    </source>
</evidence>
<keyword evidence="3 6" id="KW-0812">Transmembrane</keyword>
<dbReference type="InterPro" id="IPR020846">
    <property type="entry name" value="MFS_dom"/>
</dbReference>
<dbReference type="Gene3D" id="1.20.1250.20">
    <property type="entry name" value="MFS general substrate transporter like domains"/>
    <property type="match status" value="1"/>
</dbReference>
<accession>A0A1M6F4V3</accession>
<feature type="transmembrane region" description="Helical" evidence="6">
    <location>
        <begin position="255"/>
        <end position="273"/>
    </location>
</feature>
<proteinExistence type="predicted"/>
<keyword evidence="4 6" id="KW-1133">Transmembrane helix</keyword>
<dbReference type="CDD" id="cd17489">
    <property type="entry name" value="MFS_YfcJ_like"/>
    <property type="match status" value="1"/>
</dbReference>
<dbReference type="GO" id="GO:0022857">
    <property type="term" value="F:transmembrane transporter activity"/>
    <property type="evidence" value="ECO:0007669"/>
    <property type="project" value="InterPro"/>
</dbReference>
<feature type="transmembrane region" description="Helical" evidence="6">
    <location>
        <begin position="51"/>
        <end position="69"/>
    </location>
</feature>
<feature type="transmembrane region" description="Helical" evidence="6">
    <location>
        <begin position="140"/>
        <end position="164"/>
    </location>
</feature>
<feature type="transmembrane region" description="Helical" evidence="6">
    <location>
        <begin position="342"/>
        <end position="366"/>
    </location>
</feature>
<dbReference type="PROSITE" id="PS50850">
    <property type="entry name" value="MFS"/>
    <property type="match status" value="1"/>
</dbReference>
<evidence type="ECO:0000256" key="6">
    <source>
        <dbReference type="SAM" id="Phobius"/>
    </source>
</evidence>
<evidence type="ECO:0000259" key="7">
    <source>
        <dbReference type="PROSITE" id="PS50850"/>
    </source>
</evidence>
<protein>
    <submittedName>
        <fullName evidence="8">Predicted arabinose efflux permease, MFS family</fullName>
    </submittedName>
</protein>
<feature type="transmembrane region" description="Helical" evidence="6">
    <location>
        <begin position="106"/>
        <end position="128"/>
    </location>
</feature>
<evidence type="ECO:0000313" key="8">
    <source>
        <dbReference type="EMBL" id="SHI92737.1"/>
    </source>
</evidence>
<dbReference type="PANTHER" id="PTHR23531">
    <property type="entry name" value="QUINOLENE RESISTANCE PROTEIN NORA"/>
    <property type="match status" value="1"/>
</dbReference>
<feature type="transmembrane region" description="Helical" evidence="6">
    <location>
        <begin position="170"/>
        <end position="189"/>
    </location>
</feature>
<keyword evidence="2" id="KW-0813">Transport</keyword>
<name>A0A1M6F4V3_9CLOT</name>
<evidence type="ECO:0000256" key="2">
    <source>
        <dbReference type="ARBA" id="ARBA00022448"/>
    </source>
</evidence>
<evidence type="ECO:0000256" key="3">
    <source>
        <dbReference type="ARBA" id="ARBA00022692"/>
    </source>
</evidence>
<feature type="transmembrane region" description="Helical" evidence="6">
    <location>
        <begin position="222"/>
        <end position="243"/>
    </location>
</feature>
<dbReference type="InterPro" id="IPR011701">
    <property type="entry name" value="MFS"/>
</dbReference>
<dbReference type="InterPro" id="IPR036259">
    <property type="entry name" value="MFS_trans_sf"/>
</dbReference>
<reference evidence="8 9" key="1">
    <citation type="submission" date="2016-11" db="EMBL/GenBank/DDBJ databases">
        <authorList>
            <person name="Jaros S."/>
            <person name="Januszkiewicz K."/>
            <person name="Wedrychowicz H."/>
        </authorList>
    </citation>
    <scope>NUCLEOTIDE SEQUENCE [LARGE SCALE GENOMIC DNA]</scope>
    <source>
        <strain evidence="8 9">DSM 6191</strain>
    </source>
</reference>
<dbReference type="RefSeq" id="WP_073022825.1">
    <property type="nucleotide sequence ID" value="NZ_FQXU01000026.1"/>
</dbReference>
<keyword evidence="5 6" id="KW-0472">Membrane</keyword>
<feature type="transmembrane region" description="Helical" evidence="6">
    <location>
        <begin position="372"/>
        <end position="392"/>
    </location>
</feature>
<dbReference type="Proteomes" id="UP000184241">
    <property type="component" value="Unassembled WGS sequence"/>
</dbReference>
<gene>
    <name evidence="8" type="ORF">SAMN02745941_04569</name>
</gene>
<feature type="transmembrane region" description="Helical" evidence="6">
    <location>
        <begin position="12"/>
        <end position="31"/>
    </location>
</feature>
<evidence type="ECO:0000256" key="1">
    <source>
        <dbReference type="ARBA" id="ARBA00004651"/>
    </source>
</evidence>
<feature type="transmembrane region" description="Helical" evidence="6">
    <location>
        <begin position="81"/>
        <end position="100"/>
    </location>
</feature>
<sequence>MDKKAVSSNKRLWTKDLILILSINFFSSVIMNMLNSTMPLYVAHIGGSKSSVGLLTGIFSLSALLFRPLFGNIIDNKSRKLVLLIGVSILSFVSLSYTLISSVVLLLFLRIIHGIGLSAQSTAIGTVISDIVPKSRLSQGVGLSGTAATIATAVGPSLGLYLIGNFNYNIFFYGATLFGILAIAFSLFLNYEKKDSNVKEIRDKKDNVEGGKKKLDLFESSAIPASIVAFFILFTISSLFTFLPSYAKEKNIENIGLFFTVYAVSFLVGRTIADRLTHKLGLNKIIIFGLSTVIVSFIILAFSSNLLTILFVGAIYGLGYSAAQPSLNSIAVSNCSPDRRGAANATFFSAMDIGFFIGATIWGILIEKGSFSHVYIGSAICIGLALLSYIFLIVKPSKEKRVCERYKTMESM</sequence>
<dbReference type="EMBL" id="FQXU01000026">
    <property type="protein sequence ID" value="SHI92737.1"/>
    <property type="molecule type" value="Genomic_DNA"/>
</dbReference>